<evidence type="ECO:0000313" key="1">
    <source>
        <dbReference type="EMBL" id="RWS19689.1"/>
    </source>
</evidence>
<protein>
    <submittedName>
        <fullName evidence="1">Uncharacterized protein</fullName>
    </submittedName>
</protein>
<dbReference type="OrthoDB" id="5817230at2759"/>
<proteinExistence type="predicted"/>
<feature type="non-terminal residue" evidence="1">
    <location>
        <position position="35"/>
    </location>
</feature>
<dbReference type="VEuPathDB" id="VectorBase:LDEU012351"/>
<accession>A0A443RXC8</accession>
<keyword evidence="2" id="KW-1185">Reference proteome</keyword>
<organism evidence="1 2">
    <name type="scientific">Leptotrombidium deliense</name>
    <dbReference type="NCBI Taxonomy" id="299467"/>
    <lineage>
        <taxon>Eukaryota</taxon>
        <taxon>Metazoa</taxon>
        <taxon>Ecdysozoa</taxon>
        <taxon>Arthropoda</taxon>
        <taxon>Chelicerata</taxon>
        <taxon>Arachnida</taxon>
        <taxon>Acari</taxon>
        <taxon>Acariformes</taxon>
        <taxon>Trombidiformes</taxon>
        <taxon>Prostigmata</taxon>
        <taxon>Anystina</taxon>
        <taxon>Parasitengona</taxon>
        <taxon>Trombiculoidea</taxon>
        <taxon>Trombiculidae</taxon>
        <taxon>Leptotrombidium</taxon>
    </lineage>
</organism>
<gene>
    <name evidence="1" type="ORF">B4U80_10410</name>
</gene>
<evidence type="ECO:0000313" key="2">
    <source>
        <dbReference type="Proteomes" id="UP000288716"/>
    </source>
</evidence>
<dbReference type="Proteomes" id="UP000288716">
    <property type="component" value="Unassembled WGS sequence"/>
</dbReference>
<reference evidence="1 2" key="1">
    <citation type="journal article" date="2018" name="Gigascience">
        <title>Genomes of trombidid mites reveal novel predicted allergens and laterally-transferred genes associated with secondary metabolism.</title>
        <authorList>
            <person name="Dong X."/>
            <person name="Chaisiri K."/>
            <person name="Xia D."/>
            <person name="Armstrong S.D."/>
            <person name="Fang Y."/>
            <person name="Donnelly M.J."/>
            <person name="Kadowaki T."/>
            <person name="McGarry J.W."/>
            <person name="Darby A.C."/>
            <person name="Makepeace B.L."/>
        </authorList>
    </citation>
    <scope>NUCLEOTIDE SEQUENCE [LARGE SCALE GENOMIC DNA]</scope>
    <source>
        <strain evidence="1">UoL-UT</strain>
    </source>
</reference>
<name>A0A443RXC8_9ACAR</name>
<comment type="caution">
    <text evidence="1">The sequence shown here is derived from an EMBL/GenBank/DDBJ whole genome shotgun (WGS) entry which is preliminary data.</text>
</comment>
<sequence>MCSKKRASISWSKQIDERLKEDGIQNATDIKLLFL</sequence>
<dbReference type="AlphaFoldDB" id="A0A443RXC8"/>
<dbReference type="EMBL" id="NCKV01023648">
    <property type="protein sequence ID" value="RWS19689.1"/>
    <property type="molecule type" value="Genomic_DNA"/>
</dbReference>